<keyword evidence="2" id="KW-1133">Transmembrane helix</keyword>
<organism evidence="3 4">
    <name type="scientific">Streptomyces yaizuensis</name>
    <dbReference type="NCBI Taxonomy" id="2989713"/>
    <lineage>
        <taxon>Bacteria</taxon>
        <taxon>Bacillati</taxon>
        <taxon>Actinomycetota</taxon>
        <taxon>Actinomycetes</taxon>
        <taxon>Kitasatosporales</taxon>
        <taxon>Streptomycetaceae</taxon>
        <taxon>Streptomyces</taxon>
    </lineage>
</organism>
<dbReference type="EMBL" id="BSBI01000018">
    <property type="protein sequence ID" value="GLF99184.1"/>
    <property type="molecule type" value="Genomic_DNA"/>
</dbReference>
<evidence type="ECO:0000256" key="1">
    <source>
        <dbReference type="SAM" id="MobiDB-lite"/>
    </source>
</evidence>
<feature type="transmembrane region" description="Helical" evidence="2">
    <location>
        <begin position="145"/>
        <end position="168"/>
    </location>
</feature>
<gene>
    <name evidence="3" type="ORF">SYYSPA8_32825</name>
</gene>
<proteinExistence type="predicted"/>
<comment type="caution">
    <text evidence="3">The sequence shown here is derived from an EMBL/GenBank/DDBJ whole genome shotgun (WGS) entry which is preliminary data.</text>
</comment>
<evidence type="ECO:0008006" key="5">
    <source>
        <dbReference type="Google" id="ProtNLM"/>
    </source>
</evidence>
<dbReference type="InterPro" id="IPR025058">
    <property type="entry name" value="DUF3995"/>
</dbReference>
<protein>
    <recommendedName>
        <fullName evidence="5">DUF3995 domain-containing protein</fullName>
    </recommendedName>
</protein>
<evidence type="ECO:0000313" key="4">
    <source>
        <dbReference type="Proteomes" id="UP001291653"/>
    </source>
</evidence>
<dbReference type="RefSeq" id="WP_323451134.1">
    <property type="nucleotide sequence ID" value="NZ_BSBI01000018.1"/>
</dbReference>
<accession>A0ABQ5P9C8</accession>
<feature type="transmembrane region" description="Helical" evidence="2">
    <location>
        <begin position="180"/>
        <end position="199"/>
    </location>
</feature>
<dbReference type="Proteomes" id="UP001291653">
    <property type="component" value="Unassembled WGS sequence"/>
</dbReference>
<dbReference type="Pfam" id="PF13160">
    <property type="entry name" value="DUF3995"/>
    <property type="match status" value="1"/>
</dbReference>
<keyword evidence="2" id="KW-0472">Membrane</keyword>
<feature type="transmembrane region" description="Helical" evidence="2">
    <location>
        <begin position="113"/>
        <end position="133"/>
    </location>
</feature>
<evidence type="ECO:0000313" key="3">
    <source>
        <dbReference type="EMBL" id="GLF99184.1"/>
    </source>
</evidence>
<keyword evidence="4" id="KW-1185">Reference proteome</keyword>
<feature type="transmembrane region" description="Helical" evidence="2">
    <location>
        <begin position="62"/>
        <end position="81"/>
    </location>
</feature>
<sequence>MDLPRCRWRTCGVGKGGSVKAMEWLLGSAGGPGGGTGSHSGSGTGSRTGSGTAGGAGGGARAAAGVAAVGLAAAGALHVVWTVSPWPLATRAEFAAAVVGVGESRLPSTPETLAVAGLLGAGAWLTVTAARPAHRLAPSRLVRTGLWTLSGVLAARGLGGLLVSGLDLREVPAEFRHWDLALYSPLCLALGGLTGYLAVRTRPGNHPDPRSGKAA</sequence>
<keyword evidence="2" id="KW-0812">Transmembrane</keyword>
<name>A0ABQ5P9C8_9ACTN</name>
<feature type="region of interest" description="Disordered" evidence="1">
    <location>
        <begin position="30"/>
        <end position="57"/>
    </location>
</feature>
<evidence type="ECO:0000256" key="2">
    <source>
        <dbReference type="SAM" id="Phobius"/>
    </source>
</evidence>
<reference evidence="3 4" key="1">
    <citation type="submission" date="2022-10" db="EMBL/GenBank/DDBJ databases">
        <title>Draft genome sequence of Streptomyces sp. YSPA8.</title>
        <authorList>
            <person name="Moriuchi R."/>
            <person name="Dohra H."/>
            <person name="Yamamura H."/>
            <person name="Kodani S."/>
        </authorList>
    </citation>
    <scope>NUCLEOTIDE SEQUENCE [LARGE SCALE GENOMIC DNA]</scope>
    <source>
        <strain evidence="3 4">YSPA8</strain>
    </source>
</reference>